<keyword evidence="7 9" id="KW-0119">Carbohydrate metabolism</keyword>
<dbReference type="PANTHER" id="PTHR43095:SF5">
    <property type="entry name" value="XYLULOSE KINASE"/>
    <property type="match status" value="1"/>
</dbReference>
<comment type="catalytic activity">
    <reaction evidence="9">
        <text>D-xylulose + ATP = D-xylulose 5-phosphate + ADP + H(+)</text>
        <dbReference type="Rhea" id="RHEA:10964"/>
        <dbReference type="ChEBI" id="CHEBI:15378"/>
        <dbReference type="ChEBI" id="CHEBI:17140"/>
        <dbReference type="ChEBI" id="CHEBI:30616"/>
        <dbReference type="ChEBI" id="CHEBI:57737"/>
        <dbReference type="ChEBI" id="CHEBI:456216"/>
        <dbReference type="EC" id="2.7.1.17"/>
    </reaction>
</comment>
<dbReference type="RefSeq" id="WP_040978641.1">
    <property type="nucleotide sequence ID" value="NZ_CABKTI010000001.1"/>
</dbReference>
<gene>
    <name evidence="9 12" type="primary">xylB</name>
    <name evidence="12" type="ORF">NP439_20155</name>
</gene>
<reference evidence="12" key="1">
    <citation type="submission" date="2022-07" db="EMBL/GenBank/DDBJ databases">
        <title>FELIX.</title>
        <authorList>
            <person name="Wan K.H."/>
            <person name="Park S."/>
            <person name="Lawrence Q."/>
            <person name="Eichenberger J.P."/>
            <person name="Booth B.W."/>
            <person name="Piaggio A.J."/>
            <person name="Chandler J.C."/>
            <person name="Franklin A.B."/>
            <person name="Celniker S.E."/>
        </authorList>
    </citation>
    <scope>NUCLEOTIDE SEQUENCE</scope>
    <source>
        <strain evidence="12">QA-1986 374</strain>
    </source>
</reference>
<dbReference type="PROSITE" id="PS00445">
    <property type="entry name" value="FGGY_KINASES_2"/>
    <property type="match status" value="1"/>
</dbReference>
<dbReference type="Gene3D" id="3.30.420.40">
    <property type="match status" value="2"/>
</dbReference>
<evidence type="ECO:0000256" key="2">
    <source>
        <dbReference type="ARBA" id="ARBA00022629"/>
    </source>
</evidence>
<dbReference type="InterPro" id="IPR018485">
    <property type="entry name" value="FGGY_C"/>
</dbReference>
<dbReference type="InterPro" id="IPR043129">
    <property type="entry name" value="ATPase_NBD"/>
</dbReference>
<keyword evidence="4 9" id="KW-0547">Nucleotide-binding</keyword>
<dbReference type="Proteomes" id="UP001059773">
    <property type="component" value="Chromosome"/>
</dbReference>
<dbReference type="PIRSF" id="PIRSF000538">
    <property type="entry name" value="GlpK"/>
    <property type="match status" value="1"/>
</dbReference>
<dbReference type="EC" id="2.7.1.17" evidence="9"/>
<organism evidence="12 13">
    <name type="scientific">Oceanobacillus jeddahense</name>
    <dbReference type="NCBI Taxonomy" id="1462527"/>
    <lineage>
        <taxon>Bacteria</taxon>
        <taxon>Bacillati</taxon>
        <taxon>Bacillota</taxon>
        <taxon>Bacilli</taxon>
        <taxon>Bacillales</taxon>
        <taxon>Bacillaceae</taxon>
        <taxon>Oceanobacillus</taxon>
    </lineage>
</organism>
<evidence type="ECO:0000259" key="11">
    <source>
        <dbReference type="Pfam" id="PF02782"/>
    </source>
</evidence>
<keyword evidence="3 8" id="KW-0808">Transferase</keyword>
<dbReference type="CDD" id="cd07805">
    <property type="entry name" value="ASKHA_NBD_FGGY_CvXK-like"/>
    <property type="match status" value="1"/>
</dbReference>
<dbReference type="InterPro" id="IPR050406">
    <property type="entry name" value="FGGY_Carb_Kinase"/>
</dbReference>
<comment type="similarity">
    <text evidence="1 8">Belongs to the FGGY kinase family.</text>
</comment>
<protein>
    <recommendedName>
        <fullName evidence="9">Xylulose kinase</fullName>
        <shortName evidence="9">Xylulokinase</shortName>
        <ecNumber evidence="9">2.7.1.17</ecNumber>
    </recommendedName>
</protein>
<evidence type="ECO:0000313" key="12">
    <source>
        <dbReference type="EMBL" id="UUI02326.1"/>
    </source>
</evidence>
<proteinExistence type="inferred from homology"/>
<dbReference type="EMBL" id="CP101914">
    <property type="protein sequence ID" value="UUI02326.1"/>
    <property type="molecule type" value="Genomic_DNA"/>
</dbReference>
<evidence type="ECO:0000256" key="8">
    <source>
        <dbReference type="RuleBase" id="RU003733"/>
    </source>
</evidence>
<dbReference type="InterPro" id="IPR018484">
    <property type="entry name" value="FGGY_N"/>
</dbReference>
<evidence type="ECO:0000256" key="5">
    <source>
        <dbReference type="ARBA" id="ARBA00022777"/>
    </source>
</evidence>
<dbReference type="PANTHER" id="PTHR43095">
    <property type="entry name" value="SUGAR KINASE"/>
    <property type="match status" value="1"/>
</dbReference>
<evidence type="ECO:0000313" key="13">
    <source>
        <dbReference type="Proteomes" id="UP001059773"/>
    </source>
</evidence>
<name>A0ABY5JQE6_9BACI</name>
<keyword evidence="13" id="KW-1185">Reference proteome</keyword>
<evidence type="ECO:0000256" key="9">
    <source>
        <dbReference type="RuleBase" id="RU364073"/>
    </source>
</evidence>
<evidence type="ECO:0000256" key="7">
    <source>
        <dbReference type="ARBA" id="ARBA00023277"/>
    </source>
</evidence>
<dbReference type="InterPro" id="IPR018483">
    <property type="entry name" value="Carb_kinase_FGGY_CS"/>
</dbReference>
<feature type="domain" description="Carbohydrate kinase FGGY C-terminal" evidence="11">
    <location>
        <begin position="257"/>
        <end position="452"/>
    </location>
</feature>
<evidence type="ECO:0000256" key="6">
    <source>
        <dbReference type="ARBA" id="ARBA00022840"/>
    </source>
</evidence>
<keyword evidence="5 8" id="KW-0418">Kinase</keyword>
<evidence type="ECO:0000256" key="4">
    <source>
        <dbReference type="ARBA" id="ARBA00022741"/>
    </source>
</evidence>
<evidence type="ECO:0000256" key="3">
    <source>
        <dbReference type="ARBA" id="ARBA00022679"/>
    </source>
</evidence>
<evidence type="ECO:0000256" key="1">
    <source>
        <dbReference type="ARBA" id="ARBA00009156"/>
    </source>
</evidence>
<sequence length="503" mass="55320">MKYIVAHDIGTSGNKASLFSEEGKLIGSEVSNYETKYFDGNSVEQNAQDWWDAVCDSTKRMLDEYKINPDDIAAISFSGQMMGCLCVDESITPLRNAIIWADQRATKQAEEIGQHISQKDFYNIVGHMNTPSYGVQKLMWIKENEPDVYQKTYKALNAKDFIIAKLTGNVYTDYSDGNSFACFDLKNLKWSDEIIGYAGIDKEKLPELKPSTFIAGGVLEEAAKETGLAVGTPVVVGAGDGVTASVGAGSIEPGRTYCSLGTSAWVTTTTKEPVFSDDMNTVTWAHAVPGYYAPNGTMQTAGGAMGWLKEQVAKYESYLADQNDASAYEYINEQIESAPVGSNNLIFLPYLLGERAPRWDENAKGAFVGIKAETTRAEMMRSVMEGVTLNLSIILEELRKEIEINELTVVSGGAKSSVWRQIMADIFDVKLNTPEVLEEASSMGAAIIGGVGAGVYKDFTVIDDFLKINSVTTPNSENNERYNKIKELFDEIYFALKPVFPKF</sequence>
<accession>A0ABY5JQE6</accession>
<keyword evidence="2 9" id="KW-0859">Xylose metabolism</keyword>
<evidence type="ECO:0000259" key="10">
    <source>
        <dbReference type="Pfam" id="PF00370"/>
    </source>
</evidence>
<dbReference type="GO" id="GO:0004856">
    <property type="term" value="F:D-xylulokinase activity"/>
    <property type="evidence" value="ECO:0007669"/>
    <property type="project" value="UniProtKB-EC"/>
</dbReference>
<dbReference type="InterPro" id="IPR000577">
    <property type="entry name" value="Carb_kinase_FGGY"/>
</dbReference>
<dbReference type="Pfam" id="PF02782">
    <property type="entry name" value="FGGY_C"/>
    <property type="match status" value="1"/>
</dbReference>
<keyword evidence="6 9" id="KW-0067">ATP-binding</keyword>
<dbReference type="Pfam" id="PF00370">
    <property type="entry name" value="FGGY_N"/>
    <property type="match status" value="1"/>
</dbReference>
<dbReference type="InterPro" id="IPR006000">
    <property type="entry name" value="Xylulokinase"/>
</dbReference>
<dbReference type="SUPFAM" id="SSF53067">
    <property type="entry name" value="Actin-like ATPase domain"/>
    <property type="match status" value="2"/>
</dbReference>
<feature type="domain" description="Carbohydrate kinase FGGY N-terminal" evidence="10">
    <location>
        <begin position="3"/>
        <end position="247"/>
    </location>
</feature>
<dbReference type="NCBIfam" id="TIGR01312">
    <property type="entry name" value="XylB"/>
    <property type="match status" value="1"/>
</dbReference>